<proteinExistence type="predicted"/>
<organism evidence="1 2">
    <name type="scientific">Sistotremastrum niveocremeum HHB9708</name>
    <dbReference type="NCBI Taxonomy" id="1314777"/>
    <lineage>
        <taxon>Eukaryota</taxon>
        <taxon>Fungi</taxon>
        <taxon>Dikarya</taxon>
        <taxon>Basidiomycota</taxon>
        <taxon>Agaricomycotina</taxon>
        <taxon>Agaricomycetes</taxon>
        <taxon>Sistotremastrales</taxon>
        <taxon>Sistotremastraceae</taxon>
        <taxon>Sertulicium</taxon>
        <taxon>Sertulicium niveocremeum</taxon>
    </lineage>
</organism>
<accession>A0A164NTN9</accession>
<dbReference type="AlphaFoldDB" id="A0A164NTN9"/>
<evidence type="ECO:0000313" key="1">
    <source>
        <dbReference type="EMBL" id="KZS88027.1"/>
    </source>
</evidence>
<protein>
    <submittedName>
        <fullName evidence="1">Uncharacterized protein</fullName>
    </submittedName>
</protein>
<keyword evidence="2" id="KW-1185">Reference proteome</keyword>
<name>A0A164NTN9_9AGAM</name>
<gene>
    <name evidence="1" type="ORF">SISNIDRAFT_470498</name>
</gene>
<reference evidence="1 2" key="1">
    <citation type="journal article" date="2016" name="Mol. Biol. Evol.">
        <title>Comparative Genomics of Early-Diverging Mushroom-Forming Fungi Provides Insights into the Origins of Lignocellulose Decay Capabilities.</title>
        <authorList>
            <person name="Nagy L.G."/>
            <person name="Riley R."/>
            <person name="Tritt A."/>
            <person name="Adam C."/>
            <person name="Daum C."/>
            <person name="Floudas D."/>
            <person name="Sun H."/>
            <person name="Yadav J.S."/>
            <person name="Pangilinan J."/>
            <person name="Larsson K.H."/>
            <person name="Matsuura K."/>
            <person name="Barry K."/>
            <person name="Labutti K."/>
            <person name="Kuo R."/>
            <person name="Ohm R.A."/>
            <person name="Bhattacharya S.S."/>
            <person name="Shirouzu T."/>
            <person name="Yoshinaga Y."/>
            <person name="Martin F.M."/>
            <person name="Grigoriev I.V."/>
            <person name="Hibbett D.S."/>
        </authorList>
    </citation>
    <scope>NUCLEOTIDE SEQUENCE [LARGE SCALE GENOMIC DNA]</scope>
    <source>
        <strain evidence="1 2">HHB9708</strain>
    </source>
</reference>
<dbReference type="Proteomes" id="UP000076722">
    <property type="component" value="Unassembled WGS sequence"/>
</dbReference>
<dbReference type="EMBL" id="KV419441">
    <property type="protein sequence ID" value="KZS88027.1"/>
    <property type="molecule type" value="Genomic_DNA"/>
</dbReference>
<sequence length="249" mass="27720">MLAHDSEAIHQRVVLWDVREAGHLRGLPSTFGAVGWMWLLGRHHPSHIPKLRGWPLHFYRSLERVSNKMFFYWRRSTPAYDFLCMLFWSPAALIPTGILGASHFRASCENESLDRSLVLRDYTAALSRIAFGVFAADSPGNPISSSSIIAAAGLAPKCGDFVSTLLPLAEKTLTLELLLDRCEQSFTREGEKNHQLPEGKILDRIQRPAMNFTMNILTATMIDDVPTPRGFVDSSGPLSLAMGRSPLSE</sequence>
<evidence type="ECO:0000313" key="2">
    <source>
        <dbReference type="Proteomes" id="UP000076722"/>
    </source>
</evidence>